<dbReference type="Pfam" id="PF03071">
    <property type="entry name" value="GNT-I"/>
    <property type="match status" value="1"/>
</dbReference>
<dbReference type="GO" id="GO:0030145">
    <property type="term" value="F:manganese ion binding"/>
    <property type="evidence" value="ECO:0007669"/>
    <property type="project" value="UniProtKB-UniRule"/>
</dbReference>
<keyword evidence="6" id="KW-0812">Transmembrane</keyword>
<keyword evidence="4 13" id="KW-0328">Glycosyltransferase</keyword>
<dbReference type="InterPro" id="IPR004139">
    <property type="entry name" value="Glyco_trans_13"/>
</dbReference>
<keyword evidence="11" id="KW-0472">Membrane</keyword>
<dbReference type="GO" id="GO:0016266">
    <property type="term" value="P:protein O-linked glycosylation via N-acetyl-galactosamine"/>
    <property type="evidence" value="ECO:0007669"/>
    <property type="project" value="TreeGrafter"/>
</dbReference>
<gene>
    <name evidence="14" type="primary">Pomgnt1-L7</name>
    <name evidence="14" type="ORF">Hamer_G003883</name>
</gene>
<dbReference type="Proteomes" id="UP000747542">
    <property type="component" value="Unassembled WGS sequence"/>
</dbReference>
<evidence type="ECO:0000256" key="6">
    <source>
        <dbReference type="ARBA" id="ARBA00022692"/>
    </source>
</evidence>
<comment type="caution">
    <text evidence="14">The sequence shown here is derived from an EMBL/GenBank/DDBJ whole genome shotgun (WGS) entry which is preliminary data.</text>
</comment>
<protein>
    <recommendedName>
        <fullName evidence="13">Alpha-1,3-mannosyl-glycoprotein 2-beta-N-acetylglucosaminyltransferase</fullName>
        <shortName evidence="13">GNT-I</shortName>
        <shortName evidence="13">GlcNAc-T I</shortName>
        <ecNumber evidence="13">2.4.1.101</ecNumber>
    </recommendedName>
    <alternativeName>
        <fullName evidence="13">N-glycosyl-oligosaccharide-glycoprotein N-acetylglucosaminyltransferase I</fullName>
    </alternativeName>
</protein>
<comment type="function">
    <text evidence="13">Initiates complex N-linked carbohydrate formation. Essential for the conversion of high-mannose to hybrid and complex N-glycans.</text>
</comment>
<evidence type="ECO:0000256" key="9">
    <source>
        <dbReference type="ARBA" id="ARBA00022989"/>
    </source>
</evidence>
<keyword evidence="12 13" id="KW-0464">Manganese</keyword>
<evidence type="ECO:0000256" key="4">
    <source>
        <dbReference type="ARBA" id="ARBA00022676"/>
    </source>
</evidence>
<name>A0A8J5TVZ4_HOMAM</name>
<dbReference type="EC" id="2.4.1.101" evidence="13"/>
<dbReference type="InterPro" id="IPR052463">
    <property type="entry name" value="O-linked_mannose_GnT"/>
</dbReference>
<evidence type="ECO:0000313" key="14">
    <source>
        <dbReference type="EMBL" id="KAG7178112.1"/>
    </source>
</evidence>
<evidence type="ECO:0000256" key="7">
    <source>
        <dbReference type="ARBA" id="ARBA00022723"/>
    </source>
</evidence>
<dbReference type="GO" id="GO:0000139">
    <property type="term" value="C:Golgi membrane"/>
    <property type="evidence" value="ECO:0007669"/>
    <property type="project" value="UniProtKB-SubCell"/>
</dbReference>
<evidence type="ECO:0000256" key="5">
    <source>
        <dbReference type="ARBA" id="ARBA00022679"/>
    </source>
</evidence>
<dbReference type="PANTHER" id="PTHR46396:SF1">
    <property type="entry name" value="PROTEIN O-LINKED-MANNOSE BETA-1,2-N-ACETYLGLUCOSAMINYLTRANSFERASE 1"/>
    <property type="match status" value="1"/>
</dbReference>
<dbReference type="EMBL" id="JAHLQT010000697">
    <property type="protein sequence ID" value="KAG7178112.1"/>
    <property type="molecule type" value="Genomic_DNA"/>
</dbReference>
<keyword evidence="9" id="KW-1133">Transmembrane helix</keyword>
<keyword evidence="5" id="KW-0808">Transferase</keyword>
<evidence type="ECO:0000256" key="8">
    <source>
        <dbReference type="ARBA" id="ARBA00022968"/>
    </source>
</evidence>
<evidence type="ECO:0000256" key="10">
    <source>
        <dbReference type="ARBA" id="ARBA00023034"/>
    </source>
</evidence>
<evidence type="ECO:0000256" key="11">
    <source>
        <dbReference type="ARBA" id="ARBA00023136"/>
    </source>
</evidence>
<dbReference type="GO" id="GO:0003827">
    <property type="term" value="F:alpha-1,3-mannosylglycoprotein 2-beta-N-acetylglucosaminyltransferase activity"/>
    <property type="evidence" value="ECO:0007669"/>
    <property type="project" value="UniProtKB-UniRule"/>
</dbReference>
<organism evidence="14 15">
    <name type="scientific">Homarus americanus</name>
    <name type="common">American lobster</name>
    <dbReference type="NCBI Taxonomy" id="6706"/>
    <lineage>
        <taxon>Eukaryota</taxon>
        <taxon>Metazoa</taxon>
        <taxon>Ecdysozoa</taxon>
        <taxon>Arthropoda</taxon>
        <taxon>Crustacea</taxon>
        <taxon>Multicrustacea</taxon>
        <taxon>Malacostraca</taxon>
        <taxon>Eumalacostraca</taxon>
        <taxon>Eucarida</taxon>
        <taxon>Decapoda</taxon>
        <taxon>Pleocyemata</taxon>
        <taxon>Astacidea</taxon>
        <taxon>Nephropoidea</taxon>
        <taxon>Nephropidae</taxon>
        <taxon>Homarus</taxon>
    </lineage>
</organism>
<comment type="similarity">
    <text evidence="3 13">Belongs to the glycosyltransferase 13 family.</text>
</comment>
<keyword evidence="7 13" id="KW-0479">Metal-binding</keyword>
<comment type="pathway">
    <text evidence="2 13">Protein modification; protein glycosylation.</text>
</comment>
<comment type="subcellular location">
    <subcellularLocation>
        <location evidence="1 13">Golgi apparatus membrane</location>
        <topology evidence="1 13">Single-pass type II membrane protein</topology>
    </subcellularLocation>
</comment>
<accession>A0A8J5TVZ4</accession>
<dbReference type="AlphaFoldDB" id="A0A8J5TVZ4"/>
<dbReference type="InterPro" id="IPR029044">
    <property type="entry name" value="Nucleotide-diphossugar_trans"/>
</dbReference>
<dbReference type="UniPathway" id="UPA00378"/>
<dbReference type="PANTHER" id="PTHR46396">
    <property type="entry name" value="PROTEIN O-LINKED-MANNOSE BETA-1,2-N-ACETYLGLUCOSAMINYLTRANSFERASE 1"/>
    <property type="match status" value="1"/>
</dbReference>
<evidence type="ECO:0000313" key="15">
    <source>
        <dbReference type="Proteomes" id="UP000747542"/>
    </source>
</evidence>
<keyword evidence="10 13" id="KW-0333">Golgi apparatus</keyword>
<comment type="cofactor">
    <cofactor evidence="13">
        <name>Mn(2+)</name>
        <dbReference type="ChEBI" id="CHEBI:29035"/>
    </cofactor>
    <text evidence="13">The cofactor is mostly bound to the substrate.</text>
</comment>
<evidence type="ECO:0000256" key="3">
    <source>
        <dbReference type="ARBA" id="ARBA00006492"/>
    </source>
</evidence>
<keyword evidence="8 13" id="KW-0735">Signal-anchor</keyword>
<comment type="catalytic activity">
    <reaction evidence="13">
        <text>N(4)-(alpha-D-Man-(1-&gt;3)-[alpha-D-Man-(1-&gt;3)-[alpha-D-Man-(1-&gt;6)]-alpha-D-Man-(1-&gt;6)]-beta-D-Man-(1-&gt;4)-beta-D-GlcNAc-(1-&gt;4)-beta-D-GlcNAc)-L-asparaginyl-[protein] (N-glucan mannose isomer 5A1,2) + UDP-N-acetyl-alpha-D-glucosamine = N(4)-{beta-D-GlcNAc-(1-&gt;2)-alpha-D-Man-(1-&gt;3)-[alpha-D-Man-(1-&gt;3)-[alpha-D-Man-(1-&gt;6)]-alpha-D-Man-(1-&gt;6)]-beta-D-Man-(1-&gt;4)-beta-D-GlcNAc-(1-&gt;4)-beta-D-GlcNAc}-L-asparaginyl-[protein] + UDP + H(+)</text>
        <dbReference type="Rhea" id="RHEA:11456"/>
        <dbReference type="Rhea" id="RHEA-COMP:14367"/>
        <dbReference type="Rhea" id="RHEA-COMP:14368"/>
        <dbReference type="ChEBI" id="CHEBI:15378"/>
        <dbReference type="ChEBI" id="CHEBI:57705"/>
        <dbReference type="ChEBI" id="CHEBI:58223"/>
        <dbReference type="ChEBI" id="CHEBI:59087"/>
        <dbReference type="ChEBI" id="CHEBI:60625"/>
        <dbReference type="EC" id="2.4.1.101"/>
    </reaction>
</comment>
<proteinExistence type="inferred from homology"/>
<dbReference type="SUPFAM" id="SSF53448">
    <property type="entry name" value="Nucleotide-diphospho-sugar transferases"/>
    <property type="match status" value="1"/>
</dbReference>
<dbReference type="Gene3D" id="3.90.550.10">
    <property type="entry name" value="Spore Coat Polysaccharide Biosynthesis Protein SpsA, Chain A"/>
    <property type="match status" value="1"/>
</dbReference>
<keyword evidence="15" id="KW-1185">Reference proteome</keyword>
<evidence type="ECO:0000256" key="2">
    <source>
        <dbReference type="ARBA" id="ARBA00004922"/>
    </source>
</evidence>
<evidence type="ECO:0000256" key="13">
    <source>
        <dbReference type="RuleBase" id="RU368119"/>
    </source>
</evidence>
<evidence type="ECO:0000256" key="1">
    <source>
        <dbReference type="ARBA" id="ARBA00004323"/>
    </source>
</evidence>
<sequence>MGWLGGSVGGIDVVDGLCLSSVSRIRKLLPLERWCGWYAVGGMQERATFCETYEGYSDFCSCDDPPWSPLPHNPVEYSMKEVIPVAIVTARRLPHVLRQVGQVWASPGGTNTPITMYVDGYNPEARALGSLLNVSVVEHDNPVPRGSTRRINSHMRFVLEETFEKHIEVDKVIILEDDLDLAPDFIPFFHQTAALLTSDPKLLCVNAYNKNAFAHTALSPSRLYRVRGVPACGWMVRRKVAKEMTKNWIPINLVSQDIDWDLWLRQAMMGERDILVPEIPRTKHRGGGGAHVTGLEQAVYFNQRPLNTILNVTMDVQGAELDTYFKYHQNDIRAALVVRFTEHPCKVLPIPQHQVSVRSWPYPSIRSVSGPAHTPAPGHRSWPYPSTRSQVLAIPQHQ</sequence>
<feature type="non-terminal residue" evidence="14">
    <location>
        <position position="1"/>
    </location>
</feature>
<reference evidence="14" key="1">
    <citation type="journal article" date="2021" name="Sci. Adv.">
        <title>The American lobster genome reveals insights on longevity, neural, and immune adaptations.</title>
        <authorList>
            <person name="Polinski J.M."/>
            <person name="Zimin A.V."/>
            <person name="Clark K.F."/>
            <person name="Kohn A.B."/>
            <person name="Sadowski N."/>
            <person name="Timp W."/>
            <person name="Ptitsyn A."/>
            <person name="Khanna P."/>
            <person name="Romanova D.Y."/>
            <person name="Williams P."/>
            <person name="Greenwood S.J."/>
            <person name="Moroz L.L."/>
            <person name="Walt D.R."/>
            <person name="Bodnar A.G."/>
        </authorList>
    </citation>
    <scope>NUCLEOTIDE SEQUENCE</scope>
    <source>
        <strain evidence="14">GMGI-L3</strain>
    </source>
</reference>
<dbReference type="GO" id="GO:0047223">
    <property type="term" value="F:beta-1,3-galactosyl-O-glycosyl-glycoprotein beta-1,3-N-acetylglucosaminyltransferase activity"/>
    <property type="evidence" value="ECO:0007669"/>
    <property type="project" value="TreeGrafter"/>
</dbReference>
<evidence type="ECO:0000256" key="12">
    <source>
        <dbReference type="ARBA" id="ARBA00023211"/>
    </source>
</evidence>